<dbReference type="EMBL" id="SGWV01000013">
    <property type="protein sequence ID" value="RZS46930.1"/>
    <property type="molecule type" value="Genomic_DNA"/>
</dbReference>
<sequence>MQRGALVTDEADRVIRLIGSRLIQIDQSRPLSSRPISDGLRVMVK</sequence>
<feature type="non-terminal residue" evidence="1">
    <location>
        <position position="45"/>
    </location>
</feature>
<accession>A0A4Q7LB93</accession>
<dbReference type="Proteomes" id="UP000293433">
    <property type="component" value="Unassembled WGS sequence"/>
</dbReference>
<name>A0A4Q7LB93_9BURK</name>
<evidence type="ECO:0000313" key="2">
    <source>
        <dbReference type="Proteomes" id="UP000293433"/>
    </source>
</evidence>
<protein>
    <submittedName>
        <fullName evidence="1">Uncharacterized protein</fullName>
    </submittedName>
</protein>
<gene>
    <name evidence="1" type="ORF">EV685_3962</name>
</gene>
<reference evidence="1 2" key="1">
    <citation type="submission" date="2019-02" db="EMBL/GenBank/DDBJ databases">
        <title>Genomic Encyclopedia of Type Strains, Phase IV (KMG-IV): sequencing the most valuable type-strain genomes for metagenomic binning, comparative biology and taxonomic classification.</title>
        <authorList>
            <person name="Goeker M."/>
        </authorList>
    </citation>
    <scope>NUCLEOTIDE SEQUENCE [LARGE SCALE GENOMIC DNA]</scope>
    <source>
        <strain evidence="1 2">DSM 10617</strain>
    </source>
</reference>
<keyword evidence="2" id="KW-1185">Reference proteome</keyword>
<dbReference type="AlphaFoldDB" id="A0A4Q7LB93"/>
<evidence type="ECO:0000313" key="1">
    <source>
        <dbReference type="EMBL" id="RZS46930.1"/>
    </source>
</evidence>
<proteinExistence type="predicted"/>
<comment type="caution">
    <text evidence="1">The sequence shown here is derived from an EMBL/GenBank/DDBJ whole genome shotgun (WGS) entry which is preliminary data.</text>
</comment>
<organism evidence="1 2">
    <name type="scientific">Sphaerotilus mobilis</name>
    <dbReference type="NCBI Taxonomy" id="47994"/>
    <lineage>
        <taxon>Bacteria</taxon>
        <taxon>Pseudomonadati</taxon>
        <taxon>Pseudomonadota</taxon>
        <taxon>Betaproteobacteria</taxon>
        <taxon>Burkholderiales</taxon>
        <taxon>Sphaerotilaceae</taxon>
        <taxon>Sphaerotilus</taxon>
    </lineage>
</organism>